<feature type="domain" description="Protein kinase" evidence="6">
    <location>
        <begin position="5"/>
        <end position="279"/>
    </location>
</feature>
<dbReference type="GO" id="GO:0004674">
    <property type="term" value="F:protein serine/threonine kinase activity"/>
    <property type="evidence" value="ECO:0007669"/>
    <property type="project" value="TreeGrafter"/>
</dbReference>
<evidence type="ECO:0000256" key="2">
    <source>
        <dbReference type="ARBA" id="ARBA00022741"/>
    </source>
</evidence>
<proteinExistence type="predicted"/>
<evidence type="ECO:0000256" key="1">
    <source>
        <dbReference type="ARBA" id="ARBA00022679"/>
    </source>
</evidence>
<evidence type="ECO:0000256" key="5">
    <source>
        <dbReference type="PROSITE-ProRule" id="PRU10141"/>
    </source>
</evidence>
<name>A0A328C625_9DELT</name>
<dbReference type="SUPFAM" id="SSF56112">
    <property type="entry name" value="Protein kinase-like (PK-like)"/>
    <property type="match status" value="1"/>
</dbReference>
<dbReference type="SUPFAM" id="SSF48452">
    <property type="entry name" value="TPR-like"/>
    <property type="match status" value="1"/>
</dbReference>
<dbReference type="InterPro" id="IPR000719">
    <property type="entry name" value="Prot_kinase_dom"/>
</dbReference>
<keyword evidence="2 5" id="KW-0547">Nucleotide-binding</keyword>
<dbReference type="SMART" id="SM00220">
    <property type="entry name" value="S_TKc"/>
    <property type="match status" value="1"/>
</dbReference>
<evidence type="ECO:0000313" key="7">
    <source>
        <dbReference type="EMBL" id="RAL20766.1"/>
    </source>
</evidence>
<keyword evidence="3" id="KW-0418">Kinase</keyword>
<gene>
    <name evidence="7" type="ORF">DL240_15735</name>
</gene>
<reference evidence="7 8" key="1">
    <citation type="submission" date="2018-05" db="EMBL/GenBank/DDBJ databases">
        <title>Lujinxingia marina gen. nov. sp. nov., a new facultative anaerobic member of the class Deltaproteobacteria, and proposal of Lujinxingaceae fam. nov.</title>
        <authorList>
            <person name="Li C.-M."/>
        </authorList>
    </citation>
    <scope>NUCLEOTIDE SEQUENCE [LARGE SCALE GENOMIC DNA]</scope>
    <source>
        <strain evidence="7 8">B210</strain>
    </source>
</reference>
<dbReference type="RefSeq" id="WP_111730858.1">
    <property type="nucleotide sequence ID" value="NZ_QHKO01000008.1"/>
</dbReference>
<dbReference type="Gene3D" id="1.25.40.10">
    <property type="entry name" value="Tetratricopeptide repeat domain"/>
    <property type="match status" value="1"/>
</dbReference>
<dbReference type="Gene3D" id="3.30.200.20">
    <property type="entry name" value="Phosphorylase Kinase, domain 1"/>
    <property type="match status" value="1"/>
</dbReference>
<dbReference type="GO" id="GO:0005524">
    <property type="term" value="F:ATP binding"/>
    <property type="evidence" value="ECO:0007669"/>
    <property type="project" value="UniProtKB-UniRule"/>
</dbReference>
<keyword evidence="8" id="KW-1185">Reference proteome</keyword>
<dbReference type="Pfam" id="PF13191">
    <property type="entry name" value="AAA_16"/>
    <property type="match status" value="1"/>
</dbReference>
<accession>A0A328C625</accession>
<dbReference type="PANTHER" id="PTHR43289">
    <property type="entry name" value="MITOGEN-ACTIVATED PROTEIN KINASE KINASE KINASE 20-RELATED"/>
    <property type="match status" value="1"/>
</dbReference>
<dbReference type="Pfam" id="PF00069">
    <property type="entry name" value="Pkinase"/>
    <property type="match status" value="1"/>
</dbReference>
<dbReference type="PROSITE" id="PS00107">
    <property type="entry name" value="PROTEIN_KINASE_ATP"/>
    <property type="match status" value="1"/>
</dbReference>
<dbReference type="Gene3D" id="1.10.510.10">
    <property type="entry name" value="Transferase(Phosphotransferase) domain 1"/>
    <property type="match status" value="1"/>
</dbReference>
<dbReference type="PANTHER" id="PTHR43289:SF6">
    <property type="entry name" value="SERINE_THREONINE-PROTEIN KINASE NEKL-3"/>
    <property type="match status" value="1"/>
</dbReference>
<dbReference type="AlphaFoldDB" id="A0A328C625"/>
<dbReference type="OrthoDB" id="341967at2"/>
<dbReference type="InterPro" id="IPR017441">
    <property type="entry name" value="Protein_kinase_ATP_BS"/>
</dbReference>
<keyword evidence="4 5" id="KW-0067">ATP-binding</keyword>
<dbReference type="InterPro" id="IPR011990">
    <property type="entry name" value="TPR-like_helical_dom_sf"/>
</dbReference>
<keyword evidence="1" id="KW-0808">Transferase</keyword>
<feature type="binding site" evidence="5">
    <location>
        <position position="34"/>
    </location>
    <ligand>
        <name>ATP</name>
        <dbReference type="ChEBI" id="CHEBI:30616"/>
    </ligand>
</feature>
<comment type="caution">
    <text evidence="7">The sequence shown here is derived from an EMBL/GenBank/DDBJ whole genome shotgun (WGS) entry which is preliminary data.</text>
</comment>
<dbReference type="InterPro" id="IPR027417">
    <property type="entry name" value="P-loop_NTPase"/>
</dbReference>
<dbReference type="SMART" id="SM00028">
    <property type="entry name" value="TPR"/>
    <property type="match status" value="4"/>
</dbReference>
<dbReference type="InterPro" id="IPR041664">
    <property type="entry name" value="AAA_16"/>
</dbReference>
<evidence type="ECO:0000256" key="4">
    <source>
        <dbReference type="ARBA" id="ARBA00022840"/>
    </source>
</evidence>
<evidence type="ECO:0000259" key="6">
    <source>
        <dbReference type="PROSITE" id="PS50011"/>
    </source>
</evidence>
<sequence length="1183" mass="131677">MIKTFQILEKLGEGGMGEVYRARIRATGVDVALKVLRERFAHETRYRESFNREVRAIGALNHPGIVRVLDYGTTTERCSEELPGLSAGSLWLAMELAQGALEDVSAPPGWPHLRRLLLEVLDALAHSHARGIIHRDLKPANVLWTIGDDNHVRWMLSDYGIAHIQDPSFSNQTADIHSLAAGTPTFMAPEQLHGHWRDYGPWTDLYALGCMAYLLASGRPPFEGDSLMAIAMQHLTSEIPPLPPRLPLPQGFENWVRRLLARDVSRRYRSAADAARGLLLLGDPGDDDATPFSLSRAPLSEATTEVFAAHAPTLEALELPALQTALLDTQALEAIARRDRGDAQHTSQPLQPVRVPGAVAPPPDWRSPQLPPLASLTLGLGKGLFGIRDARFIGRQDSRDLLWHHLQEVHREGCARALIIRAEAGLGKTRLMDWLATRAEELGVATALRANHSPIMSRSDGLPRMLQTFFRATGLSREKTAERIQHAAQTHWETRPHSHLLDSLADWLAPDHEAPPTLSSPLERYTLLEQTLQLISSERPIILCLDDVQWGLDALGFALHALNTRRERNLPLLIVATLRPEGIEERLAERQLLELLSAHEHCTTLHLDHLQKDHQRELVRDLLGLENGLVTELCRRTRGNPLFAVQLIEDWVHTDQLHSSPSGYVLAEGAPFEHDLQALLTRRINALLQQRPDPDAARWALEVAAALGIDVDEHEWHRICDALDLPPDPGLLDALMIHGIAGHRPGGWHFRLPLYRDVIESLSAHTPRWPRIHRAAASVLAGATQDASLAERRARHLLAAHAHARALPLLWQANEHHMLRSAYLPALAILERIDRCHAALNLPDDAPERPRVWIARAEAQRYLGHFDHTRQLLERALALGDRLRPADQGNAFRVLANLENFSGHSALALQNYRSALLHFERAADDRGAARCLHGLGWILAGEGDITAARQAFAQGHRVAERSGQLLEAAWCVHGIAETHLRTWDPAGLPHAQRAHQLFDAAQSRSGLALSLRTLGDFARYRNDLPRARDYYRQARHLATSIGHVLAGLVDSLIAFCDLTEGKFDDARRRFQRFSSSPQNLMFPLYRPVGPIGGLVVAAHDNRPDLVDRLLTELEDLIDPRTPLARDFASFIEQAADQLLERGHNARAARALGLAADTVEHIHPPQAQALRRRQAPLLNSTPAG</sequence>
<evidence type="ECO:0000313" key="8">
    <source>
        <dbReference type="Proteomes" id="UP000249169"/>
    </source>
</evidence>
<evidence type="ECO:0000256" key="3">
    <source>
        <dbReference type="ARBA" id="ARBA00022777"/>
    </source>
</evidence>
<dbReference type="EMBL" id="QHKO01000008">
    <property type="protein sequence ID" value="RAL20766.1"/>
    <property type="molecule type" value="Genomic_DNA"/>
</dbReference>
<organism evidence="7 8">
    <name type="scientific">Lujinxingia litoralis</name>
    <dbReference type="NCBI Taxonomy" id="2211119"/>
    <lineage>
        <taxon>Bacteria</taxon>
        <taxon>Deltaproteobacteria</taxon>
        <taxon>Bradymonadales</taxon>
        <taxon>Lujinxingiaceae</taxon>
        <taxon>Lujinxingia</taxon>
    </lineage>
</organism>
<dbReference type="PROSITE" id="PS50011">
    <property type="entry name" value="PROTEIN_KINASE_DOM"/>
    <property type="match status" value="1"/>
</dbReference>
<dbReference type="InterPro" id="IPR019734">
    <property type="entry name" value="TPR_rpt"/>
</dbReference>
<dbReference type="CDD" id="cd14014">
    <property type="entry name" value="STKc_PknB_like"/>
    <property type="match status" value="1"/>
</dbReference>
<dbReference type="Proteomes" id="UP000249169">
    <property type="component" value="Unassembled WGS sequence"/>
</dbReference>
<protein>
    <recommendedName>
        <fullName evidence="6">Protein kinase domain-containing protein</fullName>
    </recommendedName>
</protein>
<dbReference type="SUPFAM" id="SSF52540">
    <property type="entry name" value="P-loop containing nucleoside triphosphate hydrolases"/>
    <property type="match status" value="1"/>
</dbReference>
<dbReference type="InterPro" id="IPR011009">
    <property type="entry name" value="Kinase-like_dom_sf"/>
</dbReference>